<proteinExistence type="predicted"/>
<reference evidence="1" key="1">
    <citation type="journal article" date="2005" name="Environ. Microbiol.">
        <title>Genetic and functional properties of uncultivated thermophilic crenarchaeotes from a subsurface gold mine as revealed by analysis of genome fragments.</title>
        <authorList>
            <person name="Nunoura T."/>
            <person name="Hirayama H."/>
            <person name="Takami H."/>
            <person name="Oida H."/>
            <person name="Nishi S."/>
            <person name="Shimamura S."/>
            <person name="Suzuki Y."/>
            <person name="Inagaki F."/>
            <person name="Takai K."/>
            <person name="Nealson K.H."/>
            <person name="Horikoshi K."/>
        </authorList>
    </citation>
    <scope>NUCLEOTIDE SEQUENCE</scope>
</reference>
<evidence type="ECO:0000313" key="1">
    <source>
        <dbReference type="EMBL" id="BAL58751.1"/>
    </source>
</evidence>
<organism evidence="1">
    <name type="scientific">Acetithermum autotrophicum</name>
    <dbReference type="NCBI Taxonomy" id="1446466"/>
    <lineage>
        <taxon>Bacteria</taxon>
        <taxon>Candidatus Bipolaricaulota</taxon>
        <taxon>Candidatus Acetithermum</taxon>
    </lineage>
</organism>
<sequence length="280" mass="31126">MKIINLMGHFLVLIAVAGLLTINTDRMTFAQSPPTTTESLDQIVNLFLNQTLEKFDAVFFQNKIVTGAIKNSELSFRLESGQPATYKTDEVAALVLDTSKGEIIFRSGKRFLGQLLTALEITLAGFENQRITVTPEVLGTVVFKGQHRYLVSNVEFGTRFQGVLINHLRQSMTKRDVLVFKSDSVLAGTVTNSVFQIDEFYFNKETIAEIIFGSPDKLRAKSGQVVNGTIRNPAVILQLTSNELRFSFATQVLVRVLFEDSNIKLAPEEARGSVIQVSED</sequence>
<accession>H5SRN4</accession>
<name>H5SRN4_ACEAU</name>
<reference evidence="1" key="2">
    <citation type="journal article" date="2012" name="PLoS ONE">
        <title>A Deeply Branching Thermophilic Bacterium with an Ancient Acetyl-CoA Pathway Dominates a Subsurface Ecosystem.</title>
        <authorList>
            <person name="Takami H."/>
            <person name="Noguchi H."/>
            <person name="Takaki Y."/>
            <person name="Uchiyama I."/>
            <person name="Toyoda A."/>
            <person name="Nishi S."/>
            <person name="Chee G.-J."/>
            <person name="Arai W."/>
            <person name="Nunoura T."/>
            <person name="Itoh T."/>
            <person name="Hattori M."/>
            <person name="Takai K."/>
        </authorList>
    </citation>
    <scope>NUCLEOTIDE SEQUENCE</scope>
</reference>
<protein>
    <submittedName>
        <fullName evidence="1">Uncharacterized protein</fullName>
    </submittedName>
</protein>
<gene>
    <name evidence="1" type="ORF">HGMM_OP2C299</name>
</gene>
<dbReference type="AlphaFoldDB" id="H5SRN4"/>
<dbReference type="EMBL" id="AP011801">
    <property type="protein sequence ID" value="BAL58751.1"/>
    <property type="molecule type" value="Genomic_DNA"/>
</dbReference>